<name>A0AAJ8LPH0_9TREE</name>
<dbReference type="KEGG" id="ksn:90830014"/>
<sequence length="74" mass="8452">MSTGATFDDSQSDIVAKCKTPWYYYLWDSFGKEANERRLLVKLDLSLLVFSTLGLIMRYIDQTNLSTAFVSGMK</sequence>
<dbReference type="RefSeq" id="XP_065823833.1">
    <property type="nucleotide sequence ID" value="XM_065967761.1"/>
</dbReference>
<dbReference type="EMBL" id="CP144061">
    <property type="protein sequence ID" value="WWD21544.1"/>
    <property type="molecule type" value="Genomic_DNA"/>
</dbReference>
<organism evidence="1 2">
    <name type="scientific">Kwoniella shandongensis</name>
    <dbReference type="NCBI Taxonomy" id="1734106"/>
    <lineage>
        <taxon>Eukaryota</taxon>
        <taxon>Fungi</taxon>
        <taxon>Dikarya</taxon>
        <taxon>Basidiomycota</taxon>
        <taxon>Agaricomycotina</taxon>
        <taxon>Tremellomycetes</taxon>
        <taxon>Tremellales</taxon>
        <taxon>Cryptococcaceae</taxon>
        <taxon>Kwoniella</taxon>
    </lineage>
</organism>
<keyword evidence="2" id="KW-1185">Reference proteome</keyword>
<evidence type="ECO:0000313" key="2">
    <source>
        <dbReference type="Proteomes" id="UP000322225"/>
    </source>
</evidence>
<accession>A0AAJ8LPH0</accession>
<reference evidence="1" key="2">
    <citation type="submission" date="2024-01" db="EMBL/GenBank/DDBJ databases">
        <title>Comparative genomics of Cryptococcus and Kwoniella reveals pathogenesis evolution and contrasting modes of karyotype evolution via chromosome fusion or intercentromeric recombination.</title>
        <authorList>
            <person name="Coelho M.A."/>
            <person name="David-Palma M."/>
            <person name="Shea T."/>
            <person name="Bowers K."/>
            <person name="McGinley-Smith S."/>
            <person name="Mohammad A.W."/>
            <person name="Gnirke A."/>
            <person name="Yurkov A.M."/>
            <person name="Nowrousian M."/>
            <person name="Sun S."/>
            <person name="Cuomo C.A."/>
            <person name="Heitman J."/>
        </authorList>
    </citation>
    <scope>NUCLEOTIDE SEQUENCE</scope>
    <source>
        <strain evidence="1">CBS 12478</strain>
    </source>
</reference>
<gene>
    <name evidence="1" type="ORF">CI109_106030</name>
</gene>
<dbReference type="GeneID" id="90830014"/>
<reference evidence="1" key="1">
    <citation type="submission" date="2017-08" db="EMBL/GenBank/DDBJ databases">
        <authorList>
            <person name="Cuomo C."/>
            <person name="Billmyre B."/>
            <person name="Heitman J."/>
        </authorList>
    </citation>
    <scope>NUCLEOTIDE SEQUENCE</scope>
    <source>
        <strain evidence="1">CBS 12478</strain>
    </source>
</reference>
<proteinExistence type="predicted"/>
<evidence type="ECO:0000313" key="1">
    <source>
        <dbReference type="EMBL" id="WWD21544.1"/>
    </source>
</evidence>
<protein>
    <submittedName>
        <fullName evidence="1">Uncharacterized protein</fullName>
    </submittedName>
</protein>
<dbReference type="AlphaFoldDB" id="A0AAJ8LPH0"/>
<dbReference type="Proteomes" id="UP000322225">
    <property type="component" value="Chromosome 11"/>
</dbReference>